<proteinExistence type="predicted"/>
<dbReference type="Proteomes" id="UP000257109">
    <property type="component" value="Unassembled WGS sequence"/>
</dbReference>
<evidence type="ECO:0000313" key="1">
    <source>
        <dbReference type="EMBL" id="RDX71784.1"/>
    </source>
</evidence>
<accession>A0A371F0P6</accession>
<organism evidence="1 2">
    <name type="scientific">Mucuna pruriens</name>
    <name type="common">Velvet bean</name>
    <name type="synonym">Dolichos pruriens</name>
    <dbReference type="NCBI Taxonomy" id="157652"/>
    <lineage>
        <taxon>Eukaryota</taxon>
        <taxon>Viridiplantae</taxon>
        <taxon>Streptophyta</taxon>
        <taxon>Embryophyta</taxon>
        <taxon>Tracheophyta</taxon>
        <taxon>Spermatophyta</taxon>
        <taxon>Magnoliopsida</taxon>
        <taxon>eudicotyledons</taxon>
        <taxon>Gunneridae</taxon>
        <taxon>Pentapetalae</taxon>
        <taxon>rosids</taxon>
        <taxon>fabids</taxon>
        <taxon>Fabales</taxon>
        <taxon>Fabaceae</taxon>
        <taxon>Papilionoideae</taxon>
        <taxon>50 kb inversion clade</taxon>
        <taxon>NPAAA clade</taxon>
        <taxon>indigoferoid/millettioid clade</taxon>
        <taxon>Phaseoleae</taxon>
        <taxon>Mucuna</taxon>
    </lineage>
</organism>
<name>A0A371F0P6_MUCPR</name>
<feature type="non-terminal residue" evidence="1">
    <location>
        <position position="1"/>
    </location>
</feature>
<reference evidence="1" key="1">
    <citation type="submission" date="2018-05" db="EMBL/GenBank/DDBJ databases">
        <title>Draft genome of Mucuna pruriens seed.</title>
        <authorList>
            <person name="Nnadi N.E."/>
            <person name="Vos R."/>
            <person name="Hasami M.H."/>
            <person name="Devisetty U.K."/>
            <person name="Aguiy J.C."/>
        </authorList>
    </citation>
    <scope>NUCLEOTIDE SEQUENCE [LARGE SCALE GENOMIC DNA]</scope>
    <source>
        <strain evidence="1">JCA_2017</strain>
    </source>
</reference>
<comment type="caution">
    <text evidence="1">The sequence shown here is derived from an EMBL/GenBank/DDBJ whole genome shotgun (WGS) entry which is preliminary data.</text>
</comment>
<sequence length="211" mass="24178">MRYKNIPAEGIINVSNQLQGYIASHVKLKRLHLRHVSPSTSSNEHSGDPNIAQRLRYLQSRDTLISPGLNIHTLLHQHLRHVSMASLHRTVQRTVPILIPGVRINPSLQQSPNRFHPPLKARPMQRRPSILVPPVNHRATLNQPLNTPHLPLPRRKAQTIPKTQRVEHTRVSILRRHVIRSLPRKIPHVLIGSLIQQELHHALVPQPRCHV</sequence>
<keyword evidence="2" id="KW-1185">Reference proteome</keyword>
<dbReference type="AlphaFoldDB" id="A0A371F0P6"/>
<dbReference type="EMBL" id="QJKJ01011202">
    <property type="protein sequence ID" value="RDX71784.1"/>
    <property type="molecule type" value="Genomic_DNA"/>
</dbReference>
<gene>
    <name evidence="1" type="ORF">CR513_48817</name>
</gene>
<protein>
    <submittedName>
        <fullName evidence="1">Uncharacterized protein</fullName>
    </submittedName>
</protein>
<evidence type="ECO:0000313" key="2">
    <source>
        <dbReference type="Proteomes" id="UP000257109"/>
    </source>
</evidence>